<dbReference type="PROSITE" id="PS50853">
    <property type="entry name" value="FN3"/>
    <property type="match status" value="1"/>
</dbReference>
<evidence type="ECO:0000313" key="5">
    <source>
        <dbReference type="Proteomes" id="UP000269375"/>
    </source>
</evidence>
<evidence type="ECO:0000256" key="1">
    <source>
        <dbReference type="ARBA" id="ARBA00022729"/>
    </source>
</evidence>
<keyword evidence="1 2" id="KW-0732">Signal</keyword>
<dbReference type="InterPro" id="IPR026444">
    <property type="entry name" value="Secre_tail"/>
</dbReference>
<reference evidence="4 5" key="1">
    <citation type="submission" date="2018-11" db="EMBL/GenBank/DDBJ databases">
        <title>Proposal to divide the Flavobacteriaceae and reorganize its genera based on Amino Acid Identity values calculated from whole genome sequences.</title>
        <authorList>
            <person name="Nicholson A.C."/>
            <person name="Gulvik C.A."/>
            <person name="Whitney A.M."/>
            <person name="Humrighouse B.W."/>
            <person name="Bell M."/>
            <person name="Holmes B."/>
            <person name="Steigerwalt A."/>
            <person name="Villarma A."/>
            <person name="Sheth M."/>
            <person name="Batra D."/>
            <person name="Pryor J."/>
            <person name="Bernardet J.-F."/>
            <person name="Hugo C."/>
            <person name="Kampfer P."/>
            <person name="Newman J."/>
            <person name="Mcquiston J.R."/>
        </authorList>
    </citation>
    <scope>NUCLEOTIDE SEQUENCE [LARGE SCALE GENOMIC DNA]</scope>
    <source>
        <strain evidence="4 5">DSM 15235</strain>
    </source>
</reference>
<dbReference type="Proteomes" id="UP000269375">
    <property type="component" value="Unassembled WGS sequence"/>
</dbReference>
<dbReference type="InterPro" id="IPR003961">
    <property type="entry name" value="FN3_dom"/>
</dbReference>
<dbReference type="InterPro" id="IPR045474">
    <property type="entry name" value="GEVED"/>
</dbReference>
<dbReference type="Pfam" id="PF00041">
    <property type="entry name" value="fn3"/>
    <property type="match status" value="1"/>
</dbReference>
<dbReference type="CDD" id="cd00063">
    <property type="entry name" value="FN3"/>
    <property type="match status" value="1"/>
</dbReference>
<evidence type="ECO:0000313" key="4">
    <source>
        <dbReference type="EMBL" id="ROH98034.1"/>
    </source>
</evidence>
<organism evidence="4 5">
    <name type="scientific">Chryseobacterium daecheongense</name>
    <dbReference type="NCBI Taxonomy" id="192389"/>
    <lineage>
        <taxon>Bacteria</taxon>
        <taxon>Pseudomonadati</taxon>
        <taxon>Bacteroidota</taxon>
        <taxon>Flavobacteriia</taxon>
        <taxon>Flavobacteriales</taxon>
        <taxon>Weeksellaceae</taxon>
        <taxon>Chryseobacterium group</taxon>
        <taxon>Chryseobacterium</taxon>
    </lineage>
</organism>
<comment type="caution">
    <text evidence="4">The sequence shown here is derived from an EMBL/GenBank/DDBJ whole genome shotgun (WGS) entry which is preliminary data.</text>
</comment>
<dbReference type="Pfam" id="PF18962">
    <property type="entry name" value="Por_Secre_tail"/>
    <property type="match status" value="1"/>
</dbReference>
<evidence type="ECO:0000259" key="3">
    <source>
        <dbReference type="PROSITE" id="PS50853"/>
    </source>
</evidence>
<dbReference type="EMBL" id="RJTX01000002">
    <property type="protein sequence ID" value="ROH98034.1"/>
    <property type="molecule type" value="Genomic_DNA"/>
</dbReference>
<dbReference type="Pfam" id="PF20009">
    <property type="entry name" value="GEVED"/>
    <property type="match status" value="1"/>
</dbReference>
<dbReference type="RefSeq" id="WP_123263230.1">
    <property type="nucleotide sequence ID" value="NZ_RJTX01000002.1"/>
</dbReference>
<dbReference type="OrthoDB" id="975384at2"/>
<dbReference type="InterPro" id="IPR013783">
    <property type="entry name" value="Ig-like_fold"/>
</dbReference>
<dbReference type="Gene3D" id="2.60.120.260">
    <property type="entry name" value="Galactose-binding domain-like"/>
    <property type="match status" value="1"/>
</dbReference>
<name>A0A3N0VZ08_9FLAO</name>
<evidence type="ECO:0000256" key="2">
    <source>
        <dbReference type="SAM" id="SignalP"/>
    </source>
</evidence>
<protein>
    <submittedName>
        <fullName evidence="4">T9SS C-terminal target domain-containing protein</fullName>
    </submittedName>
</protein>
<dbReference type="Gene3D" id="2.60.40.10">
    <property type="entry name" value="Immunoglobulins"/>
    <property type="match status" value="1"/>
</dbReference>
<feature type="domain" description="Fibronectin type-III" evidence="3">
    <location>
        <begin position="174"/>
        <end position="270"/>
    </location>
</feature>
<dbReference type="NCBIfam" id="TIGR04183">
    <property type="entry name" value="Por_Secre_tail"/>
    <property type="match status" value="1"/>
</dbReference>
<dbReference type="AlphaFoldDB" id="A0A3N0VZ08"/>
<dbReference type="InterPro" id="IPR036116">
    <property type="entry name" value="FN3_sf"/>
</dbReference>
<feature type="signal peptide" evidence="2">
    <location>
        <begin position="1"/>
        <end position="18"/>
    </location>
</feature>
<feature type="chain" id="PRO_5018246300" evidence="2">
    <location>
        <begin position="19"/>
        <end position="529"/>
    </location>
</feature>
<proteinExistence type="predicted"/>
<sequence length="529" mass="56125">MKKFLLLGFVSLGIGAFAQTYCTPQYTYGCDDGDQIDSFEIPSASFSHLNTGCSTNAYGDYTTQTISMNAGLNYPFSVTHNYGSQNIRIWIDFNNDGNFDDSAPELVASASSSNINGSDITNGAIILPATATTGVHRMRVGDRYSSQPIPCNADGYGEVHDYMVNIGAAPSCLAPSNVTVNGVTSNSATISWVASPSTVGVGYEYYVSTSNTAPTTTTNATGTAGPSAVSVTLPSNLAAATNYYVWVRAACSATDKSQWSIGATFTTACATIVPTYTNDFATFPPTCWEQLSGGSPTGTPPTGTYGYWYEDGFLGSGSTGSAVINLYTTDTEGWLKTVPFNLSAGGYRVKFDYGITEYNGTASSAMGSDDVIQFVVSSDGGNTWTVLQTWTAANAPSNTSTQFSLNLTSYTGANTIFAFYGSDGTVNDTEDYEFFIDNFTVEPAPLATSEVSGTKNNIKAYPNPFTDVLNISEIRNVKSVSVTDAVGRLIKTIDNPGSALHLGDLKQGMYFITLNLKDGSQQTIKAIKK</sequence>
<accession>A0A3N0VZ08</accession>
<dbReference type="SUPFAM" id="SSF49265">
    <property type="entry name" value="Fibronectin type III"/>
    <property type="match status" value="1"/>
</dbReference>
<gene>
    <name evidence="4" type="ORF">EGI05_11865</name>
</gene>
<dbReference type="SMART" id="SM00060">
    <property type="entry name" value="FN3"/>
    <property type="match status" value="1"/>
</dbReference>